<comment type="caution">
    <text evidence="2">The sequence shown here is derived from an EMBL/GenBank/DDBJ whole genome shotgun (WGS) entry which is preliminary data.</text>
</comment>
<keyword evidence="3" id="KW-1185">Reference proteome</keyword>
<name>A0A165XJT3_9BACI</name>
<dbReference type="RefSeq" id="WP_063388218.1">
    <property type="nucleotide sequence ID" value="NZ_LWBR01000026.1"/>
</dbReference>
<proteinExistence type="predicted"/>
<dbReference type="OrthoDB" id="3231985at2"/>
<evidence type="ECO:0000313" key="3">
    <source>
        <dbReference type="Proteomes" id="UP000076476"/>
    </source>
</evidence>
<dbReference type="EMBL" id="LWBR01000026">
    <property type="protein sequence ID" value="KZN96105.1"/>
    <property type="molecule type" value="Genomic_DNA"/>
</dbReference>
<dbReference type="CDD" id="cd00657">
    <property type="entry name" value="Ferritin_like"/>
    <property type="match status" value="1"/>
</dbReference>
<organism evidence="2 3">
    <name type="scientific">Aeribacillus pallidus</name>
    <dbReference type="NCBI Taxonomy" id="33936"/>
    <lineage>
        <taxon>Bacteria</taxon>
        <taxon>Bacillati</taxon>
        <taxon>Bacillota</taxon>
        <taxon>Bacilli</taxon>
        <taxon>Bacillales</taxon>
        <taxon>Bacillaceae</taxon>
        <taxon>Aeribacillus</taxon>
    </lineage>
</organism>
<dbReference type="AlphaFoldDB" id="A0A165XJT3"/>
<dbReference type="Proteomes" id="UP000076476">
    <property type="component" value="Unassembled WGS sequence"/>
</dbReference>
<dbReference type="InterPro" id="IPR009078">
    <property type="entry name" value="Ferritin-like_SF"/>
</dbReference>
<feature type="domain" description="Rubrerythrin diiron-binding" evidence="1">
    <location>
        <begin position="38"/>
        <end position="154"/>
    </location>
</feature>
<evidence type="ECO:0000259" key="1">
    <source>
        <dbReference type="Pfam" id="PF02915"/>
    </source>
</evidence>
<gene>
    <name evidence="2" type="ORF">AZI98_10340</name>
</gene>
<dbReference type="GO" id="GO:0016491">
    <property type="term" value="F:oxidoreductase activity"/>
    <property type="evidence" value="ECO:0007669"/>
    <property type="project" value="InterPro"/>
</dbReference>
<accession>A0A165XJT3</accession>
<reference evidence="2 3" key="1">
    <citation type="submission" date="2016-04" db="EMBL/GenBank/DDBJ databases">
        <title>Draft genome sequence of Aeribacillus pallidus 8m3 from petroleum reservoir.</title>
        <authorList>
            <person name="Poltaraus A.B."/>
            <person name="Nazina T.N."/>
            <person name="Tourova T.P."/>
            <person name="Malakho S.M."/>
            <person name="Korshunova A.V."/>
            <person name="Sokolova D.S."/>
        </authorList>
    </citation>
    <scope>NUCLEOTIDE SEQUENCE [LARGE SCALE GENOMIC DNA]</scope>
    <source>
        <strain evidence="2 3">8m3</strain>
    </source>
</reference>
<evidence type="ECO:0000313" key="2">
    <source>
        <dbReference type="EMBL" id="KZN96105.1"/>
    </source>
</evidence>
<dbReference type="InterPro" id="IPR012347">
    <property type="entry name" value="Ferritin-like"/>
</dbReference>
<dbReference type="Gene3D" id="1.20.1260.10">
    <property type="match status" value="1"/>
</dbReference>
<sequence>MYANTHYANYYYPVYDHSFIRQNRNNSSIDNILKAILNGISSEASAIDFYTRLAKAAETSEQRQAIEHALEDEKIHLRTFTQLYQTLTGKKPVYQTKITRFRNFQEGLRIAYEQELEAYETYRDNYLSTQDPMIRDAFFRAMTDEIEHALRFSHVLNKK</sequence>
<dbReference type="InterPro" id="IPR003251">
    <property type="entry name" value="Rr_diiron-bd_dom"/>
</dbReference>
<dbReference type="Gene3D" id="1.20.120.660">
    <property type="entry name" value="IL-4 antagonist (De novo design) like domain"/>
    <property type="match status" value="1"/>
</dbReference>
<dbReference type="GO" id="GO:0046872">
    <property type="term" value="F:metal ion binding"/>
    <property type="evidence" value="ECO:0007669"/>
    <property type="project" value="InterPro"/>
</dbReference>
<protein>
    <recommendedName>
        <fullName evidence="1">Rubrerythrin diiron-binding domain-containing protein</fullName>
    </recommendedName>
</protein>
<dbReference type="SUPFAM" id="SSF47240">
    <property type="entry name" value="Ferritin-like"/>
    <property type="match status" value="1"/>
</dbReference>
<dbReference type="Pfam" id="PF02915">
    <property type="entry name" value="Rubrerythrin"/>
    <property type="match status" value="1"/>
</dbReference>
<dbReference type="STRING" id="33936.AZI98_10340"/>